<name>A0A2N7CJX0_VIBSP</name>
<proteinExistence type="predicted"/>
<protein>
    <recommendedName>
        <fullName evidence="2">Putative 4-hydroxy-4-methyl-2-oxoglutarate aldolase</fullName>
    </recommendedName>
    <alternativeName>
        <fullName evidence="3">Regulator of ribonuclease activity homolog</fullName>
    </alternativeName>
    <alternativeName>
        <fullName evidence="4">RraA-like protein</fullName>
    </alternativeName>
</protein>
<dbReference type="RefSeq" id="WP_102481719.1">
    <property type="nucleotide sequence ID" value="NZ_MCSW01000028.1"/>
</dbReference>
<dbReference type="PANTHER" id="PTHR33254:SF4">
    <property type="entry name" value="4-HYDROXY-4-METHYL-2-OXOGLUTARATE ALDOLASE 3-RELATED"/>
    <property type="match status" value="1"/>
</dbReference>
<evidence type="ECO:0000256" key="4">
    <source>
        <dbReference type="ARBA" id="ARBA00030169"/>
    </source>
</evidence>
<dbReference type="PANTHER" id="PTHR33254">
    <property type="entry name" value="4-HYDROXY-4-METHYL-2-OXOGLUTARATE ALDOLASE 3-RELATED"/>
    <property type="match status" value="1"/>
</dbReference>
<dbReference type="Pfam" id="PF03737">
    <property type="entry name" value="RraA-like"/>
    <property type="match status" value="1"/>
</dbReference>
<comment type="caution">
    <text evidence="6">The sequence shown here is derived from an EMBL/GenBank/DDBJ whole genome shotgun (WGS) entry which is preliminary data.</text>
</comment>
<feature type="binding site" evidence="5">
    <location>
        <begin position="80"/>
        <end position="83"/>
    </location>
    <ligand>
        <name>substrate</name>
    </ligand>
</feature>
<feature type="binding site" evidence="5">
    <location>
        <position position="102"/>
    </location>
    <ligand>
        <name>substrate</name>
    </ligand>
</feature>
<dbReference type="EMBL" id="MCSW01000028">
    <property type="protein sequence ID" value="PMF33132.1"/>
    <property type="molecule type" value="Genomic_DNA"/>
</dbReference>
<evidence type="ECO:0000313" key="7">
    <source>
        <dbReference type="Proteomes" id="UP000235405"/>
    </source>
</evidence>
<comment type="cofactor">
    <cofactor evidence="1">
        <name>a divalent metal cation</name>
        <dbReference type="ChEBI" id="CHEBI:60240"/>
    </cofactor>
</comment>
<accession>A0A2N7CJX0</accession>
<sequence length="210" mass="22354">MKSDFSKLATTDYGNILSNDHFINFSIGPLWQGMSPIFGEAFTVQLTSGDNLMLHSAIYEAPEGSIIVVDGVDSEYAVAGGNVCAVAKSRGIKGFIIDGVIRDLSEISDMKFPVFAKGVHPVPGKKDVYSELGAPITCGGAKVSTGDIIVADVEGIVVIPKSRKDEVFLMASKKASDEASLTLAEWETSHRAKIAQAITSAKRKSESILN</sequence>
<dbReference type="CDD" id="cd16841">
    <property type="entry name" value="RraA_family"/>
    <property type="match status" value="1"/>
</dbReference>
<dbReference type="InterPro" id="IPR005493">
    <property type="entry name" value="RraA/RraA-like"/>
</dbReference>
<evidence type="ECO:0000256" key="1">
    <source>
        <dbReference type="ARBA" id="ARBA00001968"/>
    </source>
</evidence>
<reference evidence="7" key="1">
    <citation type="submission" date="2016-07" db="EMBL/GenBank/DDBJ databases">
        <title>Nontailed viruses are major unrecognized killers of bacteria in the ocean.</title>
        <authorList>
            <person name="Kauffman K."/>
            <person name="Hussain F."/>
            <person name="Yang J."/>
            <person name="Arevalo P."/>
            <person name="Brown J."/>
            <person name="Cutler M."/>
            <person name="Kelly L."/>
            <person name="Polz M.F."/>
        </authorList>
    </citation>
    <scope>NUCLEOTIDE SEQUENCE [LARGE SCALE GENOMIC DNA]</scope>
    <source>
        <strain evidence="7">10N.286.54.F3</strain>
    </source>
</reference>
<evidence type="ECO:0000256" key="5">
    <source>
        <dbReference type="PIRSR" id="PIRSR605493-1"/>
    </source>
</evidence>
<dbReference type="SUPFAM" id="SSF89562">
    <property type="entry name" value="RraA-like"/>
    <property type="match status" value="1"/>
</dbReference>
<dbReference type="AlphaFoldDB" id="A0A2N7CJX0"/>
<dbReference type="InterPro" id="IPR036704">
    <property type="entry name" value="RraA/RraA-like_sf"/>
</dbReference>
<gene>
    <name evidence="6" type="ORF">BCV19_22290</name>
</gene>
<keyword evidence="5" id="KW-0460">Magnesium</keyword>
<dbReference type="Gene3D" id="3.50.30.40">
    <property type="entry name" value="Ribonuclease E inhibitor RraA/RraA-like"/>
    <property type="match status" value="1"/>
</dbReference>
<dbReference type="Proteomes" id="UP000235405">
    <property type="component" value="Unassembled WGS sequence"/>
</dbReference>
<comment type="cofactor">
    <cofactor evidence="5">
        <name>Mg(2+)</name>
        <dbReference type="ChEBI" id="CHEBI:18420"/>
    </cofactor>
</comment>
<evidence type="ECO:0000313" key="6">
    <source>
        <dbReference type="EMBL" id="PMF33132.1"/>
    </source>
</evidence>
<dbReference type="GO" id="GO:0046872">
    <property type="term" value="F:metal ion binding"/>
    <property type="evidence" value="ECO:0007669"/>
    <property type="project" value="UniProtKB-KW"/>
</dbReference>
<organism evidence="6 7">
    <name type="scientific">Vibrio splendidus</name>
    <dbReference type="NCBI Taxonomy" id="29497"/>
    <lineage>
        <taxon>Bacteria</taxon>
        <taxon>Pseudomonadati</taxon>
        <taxon>Pseudomonadota</taxon>
        <taxon>Gammaproteobacteria</taxon>
        <taxon>Vibrionales</taxon>
        <taxon>Vibrionaceae</taxon>
        <taxon>Vibrio</taxon>
    </lineage>
</organism>
<keyword evidence="5" id="KW-0479">Metal-binding</keyword>
<evidence type="ECO:0000256" key="3">
    <source>
        <dbReference type="ARBA" id="ARBA00029596"/>
    </source>
</evidence>
<evidence type="ECO:0000256" key="2">
    <source>
        <dbReference type="ARBA" id="ARBA00016549"/>
    </source>
</evidence>
<feature type="binding site" evidence="5">
    <location>
        <position position="103"/>
    </location>
    <ligand>
        <name>Mg(2+)</name>
        <dbReference type="ChEBI" id="CHEBI:18420"/>
    </ligand>
</feature>